<dbReference type="Proteomes" id="UP001272137">
    <property type="component" value="Unassembled WGS sequence"/>
</dbReference>
<reference evidence="1" key="1">
    <citation type="submission" date="2018-08" db="EMBL/GenBank/DDBJ databases">
        <title>Identification of Burkholderia cepacia strains that express a Burkholderia pseudomallei-like capsular polysaccharide.</title>
        <authorList>
            <person name="Burtnick M.N."/>
            <person name="Vongsouvath M."/>
            <person name="Newton P."/>
            <person name="Wuthiekanun V."/>
            <person name="Limmathurotsakul D."/>
            <person name="Brett P.J."/>
            <person name="Chantratita N."/>
            <person name="Dance D.A."/>
        </authorList>
    </citation>
    <scope>NUCLEOTIDE SEQUENCE</scope>
    <source>
        <strain evidence="1">SBXCC001</strain>
    </source>
</reference>
<evidence type="ECO:0000313" key="2">
    <source>
        <dbReference type="Proteomes" id="UP001272137"/>
    </source>
</evidence>
<organism evidence="1 2">
    <name type="scientific">Burkholderia thailandensis</name>
    <dbReference type="NCBI Taxonomy" id="57975"/>
    <lineage>
        <taxon>Bacteria</taxon>
        <taxon>Pseudomonadati</taxon>
        <taxon>Pseudomonadota</taxon>
        <taxon>Betaproteobacteria</taxon>
        <taxon>Burkholderiales</taxon>
        <taxon>Burkholderiaceae</taxon>
        <taxon>Burkholderia</taxon>
        <taxon>pseudomallei group</taxon>
    </lineage>
</organism>
<dbReference type="AlphaFoldDB" id="A0AAW9CSK2"/>
<gene>
    <name evidence="1" type="ORF">C7S16_5235</name>
</gene>
<dbReference type="EMBL" id="QXCT01000001">
    <property type="protein sequence ID" value="MDW9253589.1"/>
    <property type="molecule type" value="Genomic_DNA"/>
</dbReference>
<sequence>MRSPPIVTARAVSYARTCKDLLQPFAWNDARDLLFWRIYEIRRVRRGVRRLIRGGHA</sequence>
<name>A0AAW9CSK2_BURTH</name>
<evidence type="ECO:0000313" key="1">
    <source>
        <dbReference type="EMBL" id="MDW9253589.1"/>
    </source>
</evidence>
<comment type="caution">
    <text evidence="1">The sequence shown here is derived from an EMBL/GenBank/DDBJ whole genome shotgun (WGS) entry which is preliminary data.</text>
</comment>
<accession>A0AAW9CSK2</accession>
<protein>
    <submittedName>
        <fullName evidence="1">Uncharacterized protein</fullName>
    </submittedName>
</protein>
<proteinExistence type="predicted"/>